<dbReference type="EMBL" id="JACIFZ010000017">
    <property type="protein sequence ID" value="MBB4225953.1"/>
    <property type="molecule type" value="Genomic_DNA"/>
</dbReference>
<gene>
    <name evidence="1" type="ORF">GGD71_006766</name>
</gene>
<sequence length="57" mass="6058">MLGHREQKIPIDQQLSAGPATAFFGLRVPTAQIIIDDYVNDAGLGWNGSGCSAAKTR</sequence>
<accession>A0A840FUT3</accession>
<reference evidence="1 2" key="1">
    <citation type="submission" date="2020-08" db="EMBL/GenBank/DDBJ databases">
        <title>Genomic Encyclopedia of Type Strains, Phase IV (KMG-V): Genome sequencing to study the core and pangenomes of soil and plant-associated prokaryotes.</title>
        <authorList>
            <person name="Whitman W."/>
        </authorList>
    </citation>
    <scope>NUCLEOTIDE SEQUENCE [LARGE SCALE GENOMIC DNA]</scope>
    <source>
        <strain evidence="1 2">34/80</strain>
    </source>
</reference>
<dbReference type="AlphaFoldDB" id="A0A840FUT3"/>
<comment type="caution">
    <text evidence="1">The sequence shown here is derived from an EMBL/GenBank/DDBJ whole genome shotgun (WGS) entry which is preliminary data.</text>
</comment>
<evidence type="ECO:0000313" key="1">
    <source>
        <dbReference type="EMBL" id="MBB4225953.1"/>
    </source>
</evidence>
<proteinExistence type="predicted"/>
<name>A0A840FUT3_9BURK</name>
<organism evidence="1 2">
    <name type="scientific">Variovorax guangxiensis</name>
    <dbReference type="NCBI Taxonomy" id="1775474"/>
    <lineage>
        <taxon>Bacteria</taxon>
        <taxon>Pseudomonadati</taxon>
        <taxon>Pseudomonadota</taxon>
        <taxon>Betaproteobacteria</taxon>
        <taxon>Burkholderiales</taxon>
        <taxon>Comamonadaceae</taxon>
        <taxon>Variovorax</taxon>
    </lineage>
</organism>
<dbReference type="Proteomes" id="UP000524450">
    <property type="component" value="Unassembled WGS sequence"/>
</dbReference>
<evidence type="ECO:0000313" key="2">
    <source>
        <dbReference type="Proteomes" id="UP000524450"/>
    </source>
</evidence>
<protein>
    <submittedName>
        <fullName evidence="1">Uncharacterized protein</fullName>
    </submittedName>
</protein>